<dbReference type="Proteomes" id="UP000234681">
    <property type="component" value="Chromosome 14"/>
</dbReference>
<proteinExistence type="predicted"/>
<sequence>MPPRGGGPLPSRSRIIPPPTIPRGPPGPRSLRLISLRSSPPPRVSRSLAALVFFSSTFKRTSPRNIIGFKTEK</sequence>
<dbReference type="EMBL" id="CH474060">
    <property type="protein sequence ID" value="EDL88602.1"/>
    <property type="molecule type" value="Genomic_DNA"/>
</dbReference>
<evidence type="ECO:0000256" key="1">
    <source>
        <dbReference type="SAM" id="MobiDB-lite"/>
    </source>
</evidence>
<name>A6KKA8_RAT</name>
<dbReference type="AlphaFoldDB" id="A6KKA8"/>
<organism evidence="2 3">
    <name type="scientific">Rattus norvegicus</name>
    <name type="common">Rat</name>
    <dbReference type="NCBI Taxonomy" id="10116"/>
    <lineage>
        <taxon>Eukaryota</taxon>
        <taxon>Metazoa</taxon>
        <taxon>Chordata</taxon>
        <taxon>Craniata</taxon>
        <taxon>Vertebrata</taxon>
        <taxon>Euteleostomi</taxon>
        <taxon>Mammalia</taxon>
        <taxon>Eutheria</taxon>
        <taxon>Euarchontoglires</taxon>
        <taxon>Glires</taxon>
        <taxon>Rodentia</taxon>
        <taxon>Myomorpha</taxon>
        <taxon>Muroidea</taxon>
        <taxon>Muridae</taxon>
        <taxon>Murinae</taxon>
        <taxon>Rattus</taxon>
    </lineage>
</organism>
<evidence type="ECO:0000313" key="2">
    <source>
        <dbReference type="EMBL" id="EDL88602.1"/>
    </source>
</evidence>
<feature type="compositionally biased region" description="Low complexity" evidence="1">
    <location>
        <begin position="29"/>
        <end position="42"/>
    </location>
</feature>
<feature type="region of interest" description="Disordered" evidence="1">
    <location>
        <begin position="1"/>
        <end position="42"/>
    </location>
</feature>
<evidence type="ECO:0000313" key="3">
    <source>
        <dbReference type="Proteomes" id="UP000234681"/>
    </source>
</evidence>
<accession>A6KKA8</accession>
<feature type="compositionally biased region" description="Pro residues" evidence="1">
    <location>
        <begin position="16"/>
        <end position="28"/>
    </location>
</feature>
<protein>
    <submittedName>
        <fullName evidence="2">RCG60486</fullName>
    </submittedName>
</protein>
<gene>
    <name evidence="2" type="ORF">rCG_60486</name>
</gene>
<reference evidence="2 3" key="1">
    <citation type="submission" date="2005-09" db="EMBL/GenBank/DDBJ databases">
        <authorList>
            <person name="Mural R.J."/>
            <person name="Li P.W."/>
            <person name="Adams M.D."/>
            <person name="Amanatides P.G."/>
            <person name="Baden-Tillson H."/>
            <person name="Barnstead M."/>
            <person name="Chin S.H."/>
            <person name="Dew I."/>
            <person name="Evans C.A."/>
            <person name="Ferriera S."/>
            <person name="Flanigan M."/>
            <person name="Fosler C."/>
            <person name="Glodek A."/>
            <person name="Gu Z."/>
            <person name="Holt R.A."/>
            <person name="Jennings D."/>
            <person name="Kraft C.L."/>
            <person name="Lu F."/>
            <person name="Nguyen T."/>
            <person name="Nusskern D.R."/>
            <person name="Pfannkoch C.M."/>
            <person name="Sitter C."/>
            <person name="Sutton G.G."/>
            <person name="Venter J.C."/>
            <person name="Wang Z."/>
            <person name="Woodage T."/>
            <person name="Zheng X.H."/>
            <person name="Zhong F."/>
        </authorList>
    </citation>
    <scope>NUCLEOTIDE SEQUENCE [LARGE SCALE GENOMIC DNA]</scope>
    <source>
        <strain>BN</strain>
        <strain evidence="3">Sprague-Dawley</strain>
    </source>
</reference>